<organism evidence="2 3">
    <name type="scientific">Colletotrichum zoysiae</name>
    <dbReference type="NCBI Taxonomy" id="1216348"/>
    <lineage>
        <taxon>Eukaryota</taxon>
        <taxon>Fungi</taxon>
        <taxon>Dikarya</taxon>
        <taxon>Ascomycota</taxon>
        <taxon>Pezizomycotina</taxon>
        <taxon>Sordariomycetes</taxon>
        <taxon>Hypocreomycetidae</taxon>
        <taxon>Glomerellales</taxon>
        <taxon>Glomerellaceae</taxon>
        <taxon>Colletotrichum</taxon>
        <taxon>Colletotrichum graminicola species complex</taxon>
    </lineage>
</organism>
<dbReference type="EMBL" id="MU842813">
    <property type="protein sequence ID" value="KAK2034656.1"/>
    <property type="molecule type" value="Genomic_DNA"/>
</dbReference>
<gene>
    <name evidence="2" type="ORF">LX32DRAFT_372523</name>
</gene>
<evidence type="ECO:0000313" key="3">
    <source>
        <dbReference type="Proteomes" id="UP001232148"/>
    </source>
</evidence>
<sequence>MHPGSARHRKKHTFMVLSASGSPGETKIKATQSASDIVRRGISHRRRQSCISRPPIGRSLRPPYTLTGWGMGRRGLRSPSSLLRVGTEASHPIAGGPKR</sequence>
<evidence type="ECO:0000313" key="2">
    <source>
        <dbReference type="EMBL" id="KAK2034656.1"/>
    </source>
</evidence>
<dbReference type="AlphaFoldDB" id="A0AAD9HUS0"/>
<keyword evidence="3" id="KW-1185">Reference proteome</keyword>
<feature type="compositionally biased region" description="Polar residues" evidence="1">
    <location>
        <begin position="19"/>
        <end position="35"/>
    </location>
</feature>
<accession>A0AAD9HUS0</accession>
<name>A0AAD9HUS0_9PEZI</name>
<comment type="caution">
    <text evidence="2">The sequence shown here is derived from an EMBL/GenBank/DDBJ whole genome shotgun (WGS) entry which is preliminary data.</text>
</comment>
<evidence type="ECO:0000256" key="1">
    <source>
        <dbReference type="SAM" id="MobiDB-lite"/>
    </source>
</evidence>
<dbReference type="Proteomes" id="UP001232148">
    <property type="component" value="Unassembled WGS sequence"/>
</dbReference>
<reference evidence="2" key="1">
    <citation type="submission" date="2021-06" db="EMBL/GenBank/DDBJ databases">
        <title>Comparative genomics, transcriptomics and evolutionary studies reveal genomic signatures of adaptation to plant cell wall in hemibiotrophic fungi.</title>
        <authorList>
            <consortium name="DOE Joint Genome Institute"/>
            <person name="Baroncelli R."/>
            <person name="Diaz J.F."/>
            <person name="Benocci T."/>
            <person name="Peng M."/>
            <person name="Battaglia E."/>
            <person name="Haridas S."/>
            <person name="Andreopoulos W."/>
            <person name="Labutti K."/>
            <person name="Pangilinan J."/>
            <person name="Floch G.L."/>
            <person name="Makela M.R."/>
            <person name="Henrissat B."/>
            <person name="Grigoriev I.V."/>
            <person name="Crouch J.A."/>
            <person name="De Vries R.P."/>
            <person name="Sukno S.A."/>
            <person name="Thon M.R."/>
        </authorList>
    </citation>
    <scope>NUCLEOTIDE SEQUENCE</scope>
    <source>
        <strain evidence="2">MAFF235873</strain>
    </source>
</reference>
<protein>
    <submittedName>
        <fullName evidence="2">Uncharacterized protein</fullName>
    </submittedName>
</protein>
<feature type="compositionally biased region" description="Basic residues" evidence="1">
    <location>
        <begin position="1"/>
        <end position="13"/>
    </location>
</feature>
<feature type="region of interest" description="Disordered" evidence="1">
    <location>
        <begin position="1"/>
        <end position="99"/>
    </location>
</feature>
<proteinExistence type="predicted"/>